<keyword evidence="6 8" id="KW-0472">Membrane</keyword>
<evidence type="ECO:0000313" key="10">
    <source>
        <dbReference type="EMBL" id="CAG9315546.1"/>
    </source>
</evidence>
<feature type="repeat" description="ANK" evidence="7">
    <location>
        <begin position="227"/>
        <end position="259"/>
    </location>
</feature>
<feature type="transmembrane region" description="Helical" evidence="8">
    <location>
        <begin position="290"/>
        <end position="314"/>
    </location>
</feature>
<protein>
    <recommendedName>
        <fullName evidence="8">Palmitoyltransferase</fullName>
        <ecNumber evidence="8">2.3.1.225</ecNumber>
    </recommendedName>
</protein>
<dbReference type="Gene3D" id="1.25.40.20">
    <property type="entry name" value="Ankyrin repeat-containing domain"/>
    <property type="match status" value="1"/>
</dbReference>
<dbReference type="EMBL" id="CAJZBQ010000014">
    <property type="protein sequence ID" value="CAG9315546.1"/>
    <property type="molecule type" value="Genomic_DNA"/>
</dbReference>
<name>A0AAU9IP56_9CILI</name>
<keyword evidence="3" id="KW-0677">Repeat</keyword>
<comment type="caution">
    <text evidence="10">The sequence shown here is derived from an EMBL/GenBank/DDBJ whole genome shotgun (WGS) entry which is preliminary data.</text>
</comment>
<feature type="transmembrane region" description="Helical" evidence="8">
    <location>
        <begin position="426"/>
        <end position="448"/>
    </location>
</feature>
<evidence type="ECO:0000256" key="7">
    <source>
        <dbReference type="PROSITE-ProRule" id="PRU00023"/>
    </source>
</evidence>
<comment type="similarity">
    <text evidence="8">Belongs to the DHHC palmitoyltransferase family.</text>
</comment>
<evidence type="ECO:0000259" key="9">
    <source>
        <dbReference type="Pfam" id="PF01529"/>
    </source>
</evidence>
<evidence type="ECO:0000256" key="8">
    <source>
        <dbReference type="RuleBase" id="RU079119"/>
    </source>
</evidence>
<dbReference type="EC" id="2.3.1.225" evidence="8"/>
<evidence type="ECO:0000256" key="4">
    <source>
        <dbReference type="ARBA" id="ARBA00022989"/>
    </source>
</evidence>
<feature type="transmembrane region" description="Helical" evidence="8">
    <location>
        <begin position="474"/>
        <end position="495"/>
    </location>
</feature>
<dbReference type="AlphaFoldDB" id="A0AAU9IP56"/>
<dbReference type="GO" id="GO:0019706">
    <property type="term" value="F:protein-cysteine S-palmitoyltransferase activity"/>
    <property type="evidence" value="ECO:0007669"/>
    <property type="project" value="UniProtKB-EC"/>
</dbReference>
<keyword evidence="11" id="KW-1185">Reference proteome</keyword>
<dbReference type="InterPro" id="IPR002110">
    <property type="entry name" value="Ankyrin_rpt"/>
</dbReference>
<evidence type="ECO:0000256" key="3">
    <source>
        <dbReference type="ARBA" id="ARBA00022737"/>
    </source>
</evidence>
<feature type="repeat" description="ANK" evidence="7">
    <location>
        <begin position="128"/>
        <end position="160"/>
    </location>
</feature>
<dbReference type="SMART" id="SM00248">
    <property type="entry name" value="ANK"/>
    <property type="match status" value="5"/>
</dbReference>
<accession>A0AAU9IP56</accession>
<dbReference type="SUPFAM" id="SSF48403">
    <property type="entry name" value="Ankyrin repeat"/>
    <property type="match status" value="1"/>
</dbReference>
<dbReference type="Pfam" id="PF13857">
    <property type="entry name" value="Ank_5"/>
    <property type="match status" value="1"/>
</dbReference>
<sequence length="551" mass="63339">MSDWHSQLTGPKPTENKNQELEKLIESLPPDQRAKFQSVLGPTIKKEEPKQVSEQERREQLIRECLDQCQAGNLKPLVEAIIAGKLDYDFMDPAGFTALHMAVWRSDIDSVNRLLEKAACPYDLRSGNSQTPLMLAAAKGNYELIKLFLDRGADIEAIDNLGLTPILCAVQSGQIGSFFVLVHRGANINATDSNECTAMHWAAYKNNVMFMRLLKSYGISIDGKDKLGMTPLHRAAMSNAIDAIEWLLFEGANKEVLDEKKRKPCDISKEWNSQGSGQVLRNYCRDGGSIYTHFTLWFLLYWILIYGTYIWFILPFTAQFLFSSLGFNLCVLCMPVIFILLKCSKPGFLAKKGESVDNQLYKTFGEQFELGNFREMPKCEEICYSCYMVRPQRSKHCRFCNICVPVYDHHCLFLNKCIGQDNHKKFVIGLNTHYLGCIFYLFLVWAYLDASITSDHYTTYFVKLVYSLLSEKPIIILTVFLTIPIAWYSFWYLLLEIYSISNGLTANEVLNRHKYRYLFAPFQSIDGTLKLRFKNPFTKGFLNNWMDFLTK</sequence>
<evidence type="ECO:0000256" key="1">
    <source>
        <dbReference type="ARBA" id="ARBA00004141"/>
    </source>
</evidence>
<reference evidence="10" key="1">
    <citation type="submission" date="2021-09" db="EMBL/GenBank/DDBJ databases">
        <authorList>
            <consortium name="AG Swart"/>
            <person name="Singh M."/>
            <person name="Singh A."/>
            <person name="Seah K."/>
            <person name="Emmerich C."/>
        </authorList>
    </citation>
    <scope>NUCLEOTIDE SEQUENCE</scope>
    <source>
        <strain evidence="10">ATCC30299</strain>
    </source>
</reference>
<keyword evidence="5 7" id="KW-0040">ANK repeat</keyword>
<evidence type="ECO:0000256" key="6">
    <source>
        <dbReference type="ARBA" id="ARBA00023136"/>
    </source>
</evidence>
<evidence type="ECO:0000313" key="11">
    <source>
        <dbReference type="Proteomes" id="UP001162131"/>
    </source>
</evidence>
<dbReference type="Pfam" id="PF01529">
    <property type="entry name" value="DHHC"/>
    <property type="match status" value="1"/>
</dbReference>
<evidence type="ECO:0000256" key="5">
    <source>
        <dbReference type="ARBA" id="ARBA00023043"/>
    </source>
</evidence>
<evidence type="ECO:0000256" key="2">
    <source>
        <dbReference type="ARBA" id="ARBA00022692"/>
    </source>
</evidence>
<dbReference type="PANTHER" id="PTHR24161:SF85">
    <property type="entry name" value="PALMITOYLTRANSFERASE HIP14"/>
    <property type="match status" value="1"/>
</dbReference>
<dbReference type="GO" id="GO:0016020">
    <property type="term" value="C:membrane"/>
    <property type="evidence" value="ECO:0007669"/>
    <property type="project" value="UniProtKB-SubCell"/>
</dbReference>
<dbReference type="InterPro" id="IPR036770">
    <property type="entry name" value="Ankyrin_rpt-contain_sf"/>
</dbReference>
<proteinExistence type="inferred from homology"/>
<feature type="repeat" description="ANK" evidence="7">
    <location>
        <begin position="94"/>
        <end position="119"/>
    </location>
</feature>
<comment type="subcellular location">
    <subcellularLocation>
        <location evidence="1">Membrane</location>
        <topology evidence="1">Multi-pass membrane protein</topology>
    </subcellularLocation>
</comment>
<organism evidence="10 11">
    <name type="scientific">Blepharisma stoltei</name>
    <dbReference type="NCBI Taxonomy" id="1481888"/>
    <lineage>
        <taxon>Eukaryota</taxon>
        <taxon>Sar</taxon>
        <taxon>Alveolata</taxon>
        <taxon>Ciliophora</taxon>
        <taxon>Postciliodesmatophora</taxon>
        <taxon>Heterotrichea</taxon>
        <taxon>Heterotrichida</taxon>
        <taxon>Blepharismidae</taxon>
        <taxon>Blepharisma</taxon>
    </lineage>
</organism>
<feature type="repeat" description="ANK" evidence="7">
    <location>
        <begin position="194"/>
        <end position="226"/>
    </location>
</feature>
<comment type="catalytic activity">
    <reaction evidence="8">
        <text>L-cysteinyl-[protein] + hexadecanoyl-CoA = S-hexadecanoyl-L-cysteinyl-[protein] + CoA</text>
        <dbReference type="Rhea" id="RHEA:36683"/>
        <dbReference type="Rhea" id="RHEA-COMP:10131"/>
        <dbReference type="Rhea" id="RHEA-COMP:11032"/>
        <dbReference type="ChEBI" id="CHEBI:29950"/>
        <dbReference type="ChEBI" id="CHEBI:57287"/>
        <dbReference type="ChEBI" id="CHEBI:57379"/>
        <dbReference type="ChEBI" id="CHEBI:74151"/>
        <dbReference type="EC" id="2.3.1.225"/>
    </reaction>
</comment>
<dbReference type="PROSITE" id="PS50297">
    <property type="entry name" value="ANK_REP_REGION"/>
    <property type="match status" value="4"/>
</dbReference>
<dbReference type="Pfam" id="PF00023">
    <property type="entry name" value="Ank"/>
    <property type="match status" value="1"/>
</dbReference>
<keyword evidence="4 8" id="KW-1133">Transmembrane helix</keyword>
<dbReference type="PANTHER" id="PTHR24161">
    <property type="entry name" value="ANK_REP_REGION DOMAIN-CONTAINING PROTEIN-RELATED"/>
    <property type="match status" value="1"/>
</dbReference>
<comment type="domain">
    <text evidence="8">The DHHC domain is required for palmitoyltransferase activity.</text>
</comment>
<dbReference type="PROSITE" id="PS50216">
    <property type="entry name" value="DHHC"/>
    <property type="match status" value="1"/>
</dbReference>
<keyword evidence="8" id="KW-0012">Acyltransferase</keyword>
<feature type="domain" description="Palmitoyltransferase DHHC" evidence="9">
    <location>
        <begin position="380"/>
        <end position="511"/>
    </location>
</feature>
<feature type="transmembrane region" description="Helical" evidence="8">
    <location>
        <begin position="320"/>
        <end position="341"/>
    </location>
</feature>
<dbReference type="Pfam" id="PF12796">
    <property type="entry name" value="Ank_2"/>
    <property type="match status" value="1"/>
</dbReference>
<dbReference type="PROSITE" id="PS50088">
    <property type="entry name" value="ANK_REPEAT"/>
    <property type="match status" value="5"/>
</dbReference>
<feature type="repeat" description="ANK" evidence="7">
    <location>
        <begin position="161"/>
        <end position="193"/>
    </location>
</feature>
<dbReference type="InterPro" id="IPR001594">
    <property type="entry name" value="Palmitoyltrfase_DHHC"/>
</dbReference>
<keyword evidence="8" id="KW-0808">Transferase</keyword>
<dbReference type="Proteomes" id="UP001162131">
    <property type="component" value="Unassembled WGS sequence"/>
</dbReference>
<keyword evidence="2 8" id="KW-0812">Transmembrane</keyword>
<gene>
    <name evidence="10" type="ORF">BSTOLATCC_MIC14300</name>
</gene>